<evidence type="ECO:0000259" key="20">
    <source>
        <dbReference type="PROSITE" id="PS50110"/>
    </source>
</evidence>
<sequence>MDGTILVADDDRTIRTVLTQALTRAGCKVHATSSLVTLMRWVEEGKGDLVISDVMMPDGNGLESLPRIAELRPGLPVIVISAQNTIMTAIQAAEAEAFDYLPKPFDLPDLMKRAAKALEVKRRANPAPSTAKAPSELGAPQEDLPLVGRTPAMQTLYRLVARVMNTDLPVLITGESGTGKSLIARAIHDFSDRRSLPFVVVSASDLATMEGPAAVISKARNGSILFDEVGDLDEEAQARIVRMLDSFTDNAPRIMATSQANLSAKMESGAFRQDLFYRLGGVTISVPSLRERVDDIPLLAEFFLSKAERDGLSARRFTGEAMDLVRAYSWPGNVRQLENTIRRLIVTSPEEEITRMEVETVLGNQPAMEPLQGGGEGEKLSSSVAKHLRRYFDLHGGVLPPPGLYQRILKEVEGPLIEIALDAVGGNQAKCADLLGINRNTLRKKINDLDIQVTRRRKLM</sequence>
<keyword evidence="11" id="KW-0010">Activator</keyword>
<name>A0A291GAA7_9RHOB</name>
<keyword evidence="10" id="KW-0238">DNA-binding</keyword>
<keyword evidence="12" id="KW-0804">Transcription</keyword>
<evidence type="ECO:0000256" key="7">
    <source>
        <dbReference type="ARBA" id="ARBA00022840"/>
    </source>
</evidence>
<dbReference type="InterPro" id="IPR025944">
    <property type="entry name" value="Sigma_54_int_dom_CS"/>
</dbReference>
<dbReference type="SUPFAM" id="SSF52172">
    <property type="entry name" value="CheY-like"/>
    <property type="match status" value="1"/>
</dbReference>
<comment type="subcellular location">
    <subcellularLocation>
        <location evidence="1">Cytoplasm</location>
    </subcellularLocation>
</comment>
<dbReference type="OrthoDB" id="9802388at2"/>
<dbReference type="Gene3D" id="3.40.50.2300">
    <property type="match status" value="1"/>
</dbReference>
<evidence type="ECO:0000256" key="9">
    <source>
        <dbReference type="ARBA" id="ARBA00023015"/>
    </source>
</evidence>
<feature type="domain" description="Response regulatory" evidence="20">
    <location>
        <begin position="4"/>
        <end position="118"/>
    </location>
</feature>
<keyword evidence="9" id="KW-0805">Transcription regulation</keyword>
<dbReference type="Gene3D" id="1.10.8.60">
    <property type="match status" value="1"/>
</dbReference>
<dbReference type="EMBL" id="CP022196">
    <property type="protein sequence ID" value="ATG46994.1"/>
    <property type="molecule type" value="Genomic_DNA"/>
</dbReference>
<dbReference type="PROSITE" id="PS00675">
    <property type="entry name" value="SIGMA54_INTERACT_1"/>
    <property type="match status" value="1"/>
</dbReference>
<dbReference type="Gene3D" id="3.40.50.300">
    <property type="entry name" value="P-loop containing nucleotide triphosphate hydrolases"/>
    <property type="match status" value="1"/>
</dbReference>
<dbReference type="PROSITE" id="PS50110">
    <property type="entry name" value="RESPONSE_REGULATORY"/>
    <property type="match status" value="1"/>
</dbReference>
<keyword evidence="5 17" id="KW-0597">Phosphoprotein</keyword>
<dbReference type="InterPro" id="IPR058031">
    <property type="entry name" value="AAA_lid_NorR"/>
</dbReference>
<evidence type="ECO:0000256" key="8">
    <source>
        <dbReference type="ARBA" id="ARBA00023012"/>
    </source>
</evidence>
<evidence type="ECO:0000256" key="14">
    <source>
        <dbReference type="ARBA" id="ARBA00029881"/>
    </source>
</evidence>
<dbReference type="InterPro" id="IPR027417">
    <property type="entry name" value="P-loop_NTPase"/>
</dbReference>
<comment type="function">
    <text evidence="16">Member of the two-component regulatory system NtrB/NtrC, which controls expression of the nitrogen-regulated (ntr) genes in response to nitrogen limitation. Phosphorylated NtrC binds directly to DNA and stimulates the formation of open promoter-sigma54-RNA polymerase complexes.</text>
</comment>
<evidence type="ECO:0000256" key="1">
    <source>
        <dbReference type="ARBA" id="ARBA00004496"/>
    </source>
</evidence>
<dbReference type="Pfam" id="PF00072">
    <property type="entry name" value="Response_reg"/>
    <property type="match status" value="1"/>
</dbReference>
<evidence type="ECO:0000256" key="5">
    <source>
        <dbReference type="ARBA" id="ARBA00022553"/>
    </source>
</evidence>
<dbReference type="InterPro" id="IPR009057">
    <property type="entry name" value="Homeodomain-like_sf"/>
</dbReference>
<dbReference type="PROSITE" id="PS50045">
    <property type="entry name" value="SIGMA54_INTERACT_4"/>
    <property type="match status" value="1"/>
</dbReference>
<evidence type="ECO:0000313" key="22">
    <source>
        <dbReference type="Proteomes" id="UP000217935"/>
    </source>
</evidence>
<evidence type="ECO:0000256" key="4">
    <source>
        <dbReference type="ARBA" id="ARBA00022491"/>
    </source>
</evidence>
<dbReference type="GO" id="GO:0005524">
    <property type="term" value="F:ATP binding"/>
    <property type="evidence" value="ECO:0007669"/>
    <property type="project" value="UniProtKB-KW"/>
</dbReference>
<keyword evidence="7" id="KW-0067">ATP-binding</keyword>
<dbReference type="Pfam" id="PF14532">
    <property type="entry name" value="Sigma54_activ_2"/>
    <property type="match status" value="1"/>
</dbReference>
<feature type="region of interest" description="Disordered" evidence="18">
    <location>
        <begin position="121"/>
        <end position="145"/>
    </location>
</feature>
<feature type="domain" description="Sigma-54 factor interaction" evidence="19">
    <location>
        <begin position="146"/>
        <end position="346"/>
    </location>
</feature>
<dbReference type="SMART" id="SM00448">
    <property type="entry name" value="REC"/>
    <property type="match status" value="1"/>
</dbReference>
<accession>A0A291GAA7</accession>
<dbReference type="STRING" id="1758178.GCA_001550095_00568"/>
<evidence type="ECO:0000256" key="10">
    <source>
        <dbReference type="ARBA" id="ARBA00023125"/>
    </source>
</evidence>
<proteinExistence type="predicted"/>
<dbReference type="PANTHER" id="PTHR32071">
    <property type="entry name" value="TRANSCRIPTIONAL REGULATORY PROTEIN"/>
    <property type="match status" value="1"/>
</dbReference>
<dbReference type="InterPro" id="IPR025662">
    <property type="entry name" value="Sigma_54_int_dom_ATP-bd_1"/>
</dbReference>
<evidence type="ECO:0000313" key="21">
    <source>
        <dbReference type="EMBL" id="ATG46994.1"/>
    </source>
</evidence>
<keyword evidence="3" id="KW-0963">Cytoplasm</keyword>
<protein>
    <recommendedName>
        <fullName evidence="2">DNA-binding transcriptional regulator NtrC</fullName>
    </recommendedName>
    <alternativeName>
        <fullName evidence="14">Nitrogen regulation protein NR(I)</fullName>
    </alternativeName>
    <alternativeName>
        <fullName evidence="15">Nitrogen regulator I</fullName>
    </alternativeName>
</protein>
<keyword evidence="8" id="KW-0902">Two-component regulatory system</keyword>
<dbReference type="InterPro" id="IPR002078">
    <property type="entry name" value="Sigma_54_int"/>
</dbReference>
<dbReference type="Proteomes" id="UP000217935">
    <property type="component" value="Chromosome"/>
</dbReference>
<dbReference type="PROSITE" id="PS00688">
    <property type="entry name" value="SIGMA54_INTERACT_3"/>
    <property type="match status" value="1"/>
</dbReference>
<evidence type="ECO:0000256" key="6">
    <source>
        <dbReference type="ARBA" id="ARBA00022741"/>
    </source>
</evidence>
<keyword evidence="13" id="KW-0535">Nitrogen fixation</keyword>
<dbReference type="Gene3D" id="1.10.10.60">
    <property type="entry name" value="Homeodomain-like"/>
    <property type="match status" value="1"/>
</dbReference>
<reference evidence="21 22" key="1">
    <citation type="submission" date="2017-06" db="EMBL/GenBank/DDBJ databases">
        <title>Celeribacter sp. TSPH2 complete genome sequence.</title>
        <authorList>
            <person name="Woo J.-H."/>
            <person name="Kim H.-S."/>
        </authorList>
    </citation>
    <scope>NUCLEOTIDE SEQUENCE [LARGE SCALE GENOMIC DNA]</scope>
    <source>
        <strain evidence="21 22">TSPH2</strain>
    </source>
</reference>
<evidence type="ECO:0000259" key="19">
    <source>
        <dbReference type="PROSITE" id="PS50045"/>
    </source>
</evidence>
<dbReference type="PANTHER" id="PTHR32071:SF95">
    <property type="entry name" value="DNA-BINDING TRANSCRIPTIONAL REGULATOR NTRC"/>
    <property type="match status" value="1"/>
</dbReference>
<evidence type="ECO:0000256" key="15">
    <source>
        <dbReference type="ARBA" id="ARBA00031910"/>
    </source>
</evidence>
<dbReference type="AlphaFoldDB" id="A0A291GAA7"/>
<keyword evidence="4" id="KW-0678">Repressor</keyword>
<dbReference type="GO" id="GO:0043565">
    <property type="term" value="F:sequence-specific DNA binding"/>
    <property type="evidence" value="ECO:0007669"/>
    <property type="project" value="InterPro"/>
</dbReference>
<evidence type="ECO:0000256" key="3">
    <source>
        <dbReference type="ARBA" id="ARBA00022490"/>
    </source>
</evidence>
<dbReference type="Pfam" id="PF25601">
    <property type="entry name" value="AAA_lid_14"/>
    <property type="match status" value="1"/>
</dbReference>
<dbReference type="InterPro" id="IPR003593">
    <property type="entry name" value="AAA+_ATPase"/>
</dbReference>
<dbReference type="GO" id="GO:0006355">
    <property type="term" value="P:regulation of DNA-templated transcription"/>
    <property type="evidence" value="ECO:0007669"/>
    <property type="project" value="InterPro"/>
</dbReference>
<evidence type="ECO:0000256" key="17">
    <source>
        <dbReference type="PROSITE-ProRule" id="PRU00169"/>
    </source>
</evidence>
<organism evidence="21 22">
    <name type="scientific">Celeribacter ethanolicus</name>
    <dbReference type="NCBI Taxonomy" id="1758178"/>
    <lineage>
        <taxon>Bacteria</taxon>
        <taxon>Pseudomonadati</taxon>
        <taxon>Pseudomonadota</taxon>
        <taxon>Alphaproteobacteria</taxon>
        <taxon>Rhodobacterales</taxon>
        <taxon>Roseobacteraceae</taxon>
        <taxon>Celeribacter</taxon>
    </lineage>
</organism>
<dbReference type="SMART" id="SM00382">
    <property type="entry name" value="AAA"/>
    <property type="match status" value="1"/>
</dbReference>
<evidence type="ECO:0000256" key="12">
    <source>
        <dbReference type="ARBA" id="ARBA00023163"/>
    </source>
</evidence>
<dbReference type="KEGG" id="ceh:CEW89_05065"/>
<dbReference type="SUPFAM" id="SSF46689">
    <property type="entry name" value="Homeodomain-like"/>
    <property type="match status" value="1"/>
</dbReference>
<evidence type="ECO:0000256" key="2">
    <source>
        <dbReference type="ARBA" id="ARBA00019059"/>
    </source>
</evidence>
<dbReference type="RefSeq" id="WP_066705023.1">
    <property type="nucleotide sequence ID" value="NZ_CP022196.1"/>
</dbReference>
<dbReference type="GO" id="GO:0000160">
    <property type="term" value="P:phosphorelay signal transduction system"/>
    <property type="evidence" value="ECO:0007669"/>
    <property type="project" value="UniProtKB-KW"/>
</dbReference>
<keyword evidence="22" id="KW-1185">Reference proteome</keyword>
<dbReference type="InterPro" id="IPR011006">
    <property type="entry name" value="CheY-like_superfamily"/>
</dbReference>
<dbReference type="CDD" id="cd00009">
    <property type="entry name" value="AAA"/>
    <property type="match status" value="1"/>
</dbReference>
<keyword evidence="6" id="KW-0547">Nucleotide-binding</keyword>
<evidence type="ECO:0000256" key="11">
    <source>
        <dbReference type="ARBA" id="ARBA00023159"/>
    </source>
</evidence>
<dbReference type="Pfam" id="PF02954">
    <property type="entry name" value="HTH_8"/>
    <property type="match status" value="1"/>
</dbReference>
<evidence type="ECO:0000256" key="16">
    <source>
        <dbReference type="ARBA" id="ARBA00043886"/>
    </source>
</evidence>
<evidence type="ECO:0000256" key="18">
    <source>
        <dbReference type="SAM" id="MobiDB-lite"/>
    </source>
</evidence>
<gene>
    <name evidence="21" type="ORF">CEW89_05065</name>
</gene>
<dbReference type="SUPFAM" id="SSF52540">
    <property type="entry name" value="P-loop containing nucleoside triphosphate hydrolases"/>
    <property type="match status" value="1"/>
</dbReference>
<dbReference type="InterPro" id="IPR001789">
    <property type="entry name" value="Sig_transdc_resp-reg_receiver"/>
</dbReference>
<dbReference type="GO" id="GO:0005737">
    <property type="term" value="C:cytoplasm"/>
    <property type="evidence" value="ECO:0007669"/>
    <property type="project" value="UniProtKB-SubCell"/>
</dbReference>
<feature type="modified residue" description="4-aspartylphosphate" evidence="17">
    <location>
        <position position="53"/>
    </location>
</feature>
<dbReference type="InterPro" id="IPR002197">
    <property type="entry name" value="HTH_Fis"/>
</dbReference>
<dbReference type="PRINTS" id="PR01590">
    <property type="entry name" value="HTHFIS"/>
</dbReference>
<evidence type="ECO:0000256" key="13">
    <source>
        <dbReference type="ARBA" id="ARBA00023231"/>
    </source>
</evidence>